<dbReference type="SUPFAM" id="SSF52540">
    <property type="entry name" value="P-loop containing nucleoside triphosphate hydrolases"/>
    <property type="match status" value="1"/>
</dbReference>
<dbReference type="Pfam" id="PF01637">
    <property type="entry name" value="ATPase_2"/>
    <property type="match status" value="1"/>
</dbReference>
<organism evidence="2 3">
    <name type="scientific">Sphingobacterium siyangense</name>
    <dbReference type="NCBI Taxonomy" id="459529"/>
    <lineage>
        <taxon>Bacteria</taxon>
        <taxon>Pseudomonadati</taxon>
        <taxon>Bacteroidota</taxon>
        <taxon>Sphingobacteriia</taxon>
        <taxon>Sphingobacteriales</taxon>
        <taxon>Sphingobacteriaceae</taxon>
        <taxon>Sphingobacterium</taxon>
    </lineage>
</organism>
<dbReference type="Gene3D" id="3.40.50.300">
    <property type="entry name" value="P-loop containing nucleotide triphosphate hydrolases"/>
    <property type="match status" value="1"/>
</dbReference>
<comment type="caution">
    <text evidence="2">The sequence shown here is derived from an EMBL/GenBank/DDBJ whole genome shotgun (WGS) entry which is preliminary data.</text>
</comment>
<evidence type="ECO:0000259" key="1">
    <source>
        <dbReference type="Pfam" id="PF01637"/>
    </source>
</evidence>
<dbReference type="GO" id="GO:0005524">
    <property type="term" value="F:ATP binding"/>
    <property type="evidence" value="ECO:0007669"/>
    <property type="project" value="InterPro"/>
</dbReference>
<evidence type="ECO:0000313" key="3">
    <source>
        <dbReference type="Proteomes" id="UP000315908"/>
    </source>
</evidence>
<dbReference type="Proteomes" id="UP000315908">
    <property type="component" value="Unassembled WGS sequence"/>
</dbReference>
<dbReference type="EMBL" id="VLKR01000043">
    <property type="protein sequence ID" value="TWI15509.1"/>
    <property type="molecule type" value="Genomic_DNA"/>
</dbReference>
<dbReference type="InterPro" id="IPR027417">
    <property type="entry name" value="P-loop_NTPase"/>
</dbReference>
<name>A0A562M6F9_9SPHI</name>
<sequence length="1961" mass="228990">MYRKNSLFWSIDMSKINPNSSIRSGYTYEDLHVLKYCVEWLLNPRAYTQIRIQFKPDLVKEKHFAIDDVTVTRTQGTTEYFQLKHRQHPDRDLWDFRELKAKGLFKWISSYLALLQFEPIKSSLESNGNIAADVAKCLSGFKLDKRKVANVDPDFYKELTDKFSEEDLESFFTNFDFKFNQPGIQELESTLREILYKELKVTKAGVDSLLLYITSQGRAMFPKIFTLEEIRSCLSWDNPRPLNQNFEIPDDFEFFDRGFHEKLLLELKDVKGGIKVFTGKPGCGKSTYLSKLFSTLKKNGIMVFRHHYHLNPKDSSFAERLNSDRVKEALKAEFKKQKNAVIRELGEINTEYTAIKEFIDRIAEYHRLQGTTFVLIIDGLDHVIREGKNRDALVSFLNDIIFPQEGFWVIFGTQEMATPCFPRIVEQYAPKSDWTEIKGLNRTQVAKIARKAFPDVAKKHKEYFRESTDALYELTAGNPLHLRYVITEISNNDRNLSSYDLRGIKPFGNDISNYYVALWSSLSELAQSLCYAITTLDFKLHKEQLFSLAAYLTKYPADVSIAFKDVSHLLRIELSGISVYHNSFHVFMNGQPELKEQQTALYRIIREWLQNPEQESLRWAESAKIEYYLNNPAPLLSLSHDWIINSYLDCRDEVQIQKLLDLAAKAAFENKRIDKVIYFSVVSSYFANRTFNMAECLNTLWITSFRSKPDLAITYPDFSKLTHYQVKEILISLKNRGIVNDIPLEVIERMNELYKDRNSDQRELTLNWIEVLVAFPDIPTTKVFNFLKQFRKSGEASTYFSAYLNCLLADEANNRERIDALLRLRLKPSERVALLEVFMRRDMLSDSYQWIEIITRTNLKAHRMMNFYSVYSGLRPAKLCDFPSQEEFPDEYEYYSSSQSIEIIKLFERTFDAAFFNTLADNKTTINKFLNNASERWPLKLAKIVVRIASTLGRSFSEKKRIKLHDVLQHLEELPKLDFSYDFKIYELRRAVVPYIIEEAVWLIQITNIRNGNQPELTKAELDFLFHHKWYYQNRLFDLVQSKLVSISDEALDFFLEQQLDKLQQELIPFKDKAQSLLGLTLLYKDFQNGLHLPRLLYLAAENILAYGYHKDMFMHDIIESIEVLIDSGSTETGEYLNRLMPFVYYIEELTDGDETRHFISAFYLLVARYDIQLLYNFYFHRLDTREYLDSDILWTSVLKTLNLNDPVSFALACTAIDHSGFSTISSEKVNPKMTEVIANIHSKFGGLNYSKKESNSPSYKPENSNDKSYASVIPGSLAKILSDRKEKEDFTTFDEGRFINLWAKFWLRKLPNSTLEILKEIKSVFGDKPWDIGKETLNILYPYALKVDKALAFDCLCWQMIAIGGWNSNYIVRMENARAVWLEVNQSFPHRREEFYQWTVSNSGLRYGDQKNYSIPIPKSIQFFVDAGQVQRAEEYVKFYLDTLASIFPNVNLPVPEFWTKPKEIKPFDLLLRRLEWMSPLVKSTAAEKISELLRNDKSGEIHSMFYSWLESCKLESTACYGLFVIIRSLQNQQSLTFKHLGQLRLGTLLKIRCIATDLLLKRIAEILKVPLYIDRPLIVAINSTPPEIDIDHFRNLIGRNLTLSYLDFLDDIEDRSPFSVWRAWLCMYKERCEEMGLVYRSDDEEYENRGTTVMIGRNTIFAEILKSTFFKIIDSLYDMGLLDIGTFFRLTLKILPIDYSIWEVSPQPKPEWWPEYHVSLIKSGDAHPDLSEELNQAFIASGDNTILSMNAVFHHGEDFYSAETYYVQKTIAFAYPSNQTLIGNADQIYDQIHANGFLYPKIRNLNEFGSLDNDLGYFARNQNLVISGLQPLTAQLNIPTHHIWEYYRIFNPFVLLHPLLGSELRLEAKTDGIFYFSKERPIAKAADFMSGLRETYNHHLHLIPHSNYLVIDTAFFRDILQKNNMKFAYIVREEFYYKADSYTDEWPKPYVTHRIISNT</sequence>
<reference evidence="2 3" key="1">
    <citation type="journal article" date="2015" name="Stand. Genomic Sci.">
        <title>Genomic Encyclopedia of Bacterial and Archaeal Type Strains, Phase III: the genomes of soil and plant-associated and newly described type strains.</title>
        <authorList>
            <person name="Whitman W.B."/>
            <person name="Woyke T."/>
            <person name="Klenk H.P."/>
            <person name="Zhou Y."/>
            <person name="Lilburn T.G."/>
            <person name="Beck B.J."/>
            <person name="De Vos P."/>
            <person name="Vandamme P."/>
            <person name="Eisen J.A."/>
            <person name="Garrity G."/>
            <person name="Hugenholtz P."/>
            <person name="Kyrpides N.C."/>
        </authorList>
    </citation>
    <scope>NUCLEOTIDE SEQUENCE [LARGE SCALE GENOMIC DNA]</scope>
    <source>
        <strain evidence="2 3">CGMCC 1.6855</strain>
    </source>
</reference>
<proteinExistence type="predicted"/>
<accession>A0A562M6F9</accession>
<feature type="domain" description="ATPase" evidence="1">
    <location>
        <begin position="271"/>
        <end position="484"/>
    </location>
</feature>
<gene>
    <name evidence="2" type="ORF">IQ31_05091</name>
</gene>
<dbReference type="InterPro" id="IPR011579">
    <property type="entry name" value="ATPase_dom"/>
</dbReference>
<protein>
    <submittedName>
        <fullName evidence="2">NACHT domain-containing protein</fullName>
    </submittedName>
</protein>
<evidence type="ECO:0000313" key="2">
    <source>
        <dbReference type="EMBL" id="TWI15509.1"/>
    </source>
</evidence>